<dbReference type="InterPro" id="IPR048279">
    <property type="entry name" value="MdtK-like"/>
</dbReference>
<dbReference type="NCBIfam" id="TIGR00797">
    <property type="entry name" value="matE"/>
    <property type="match status" value="1"/>
</dbReference>
<dbReference type="PANTHER" id="PTHR43823:SF3">
    <property type="entry name" value="MULTIDRUG EXPORT PROTEIN MEPA"/>
    <property type="match status" value="1"/>
</dbReference>
<keyword evidence="7 10" id="KW-1133">Transmembrane helix</keyword>
<dbReference type="InterPro" id="IPR051327">
    <property type="entry name" value="MATE_MepA_subfamily"/>
</dbReference>
<dbReference type="Proteomes" id="UP001144612">
    <property type="component" value="Unassembled WGS sequence"/>
</dbReference>
<evidence type="ECO:0000256" key="10">
    <source>
        <dbReference type="SAM" id="Phobius"/>
    </source>
</evidence>
<evidence type="ECO:0000256" key="2">
    <source>
        <dbReference type="ARBA" id="ARBA00008417"/>
    </source>
</evidence>
<name>A0ABT4D820_9CLOT</name>
<evidence type="ECO:0000256" key="7">
    <source>
        <dbReference type="ARBA" id="ARBA00022989"/>
    </source>
</evidence>
<feature type="transmembrane region" description="Helical" evidence="10">
    <location>
        <begin position="12"/>
        <end position="35"/>
    </location>
</feature>
<feature type="transmembrane region" description="Helical" evidence="10">
    <location>
        <begin position="169"/>
        <end position="191"/>
    </location>
</feature>
<comment type="subcellular location">
    <subcellularLocation>
        <location evidence="1">Cell membrane</location>
        <topology evidence="1">Multi-pass membrane protein</topology>
    </subcellularLocation>
</comment>
<feature type="transmembrane region" description="Helical" evidence="10">
    <location>
        <begin position="93"/>
        <end position="116"/>
    </location>
</feature>
<dbReference type="PANTHER" id="PTHR43823">
    <property type="entry name" value="SPORULATION PROTEIN YKVU"/>
    <property type="match status" value="1"/>
</dbReference>
<dbReference type="RefSeq" id="WP_268060865.1">
    <property type="nucleotide sequence ID" value="NZ_JAPQFJ010000006.1"/>
</dbReference>
<evidence type="ECO:0000256" key="1">
    <source>
        <dbReference type="ARBA" id="ARBA00004651"/>
    </source>
</evidence>
<accession>A0ABT4D820</accession>
<evidence type="ECO:0000256" key="8">
    <source>
        <dbReference type="ARBA" id="ARBA00023136"/>
    </source>
</evidence>
<feature type="transmembrane region" description="Helical" evidence="10">
    <location>
        <begin position="417"/>
        <end position="438"/>
    </location>
</feature>
<evidence type="ECO:0000256" key="3">
    <source>
        <dbReference type="ARBA" id="ARBA00022106"/>
    </source>
</evidence>
<dbReference type="EMBL" id="JAPQFJ010000006">
    <property type="protein sequence ID" value="MCY6958450.1"/>
    <property type="molecule type" value="Genomic_DNA"/>
</dbReference>
<evidence type="ECO:0000256" key="9">
    <source>
        <dbReference type="ARBA" id="ARBA00023251"/>
    </source>
</evidence>
<comment type="caution">
    <text evidence="11">The sequence shown here is derived from an EMBL/GenBank/DDBJ whole genome shotgun (WGS) entry which is preliminary data.</text>
</comment>
<comment type="similarity">
    <text evidence="2">Belongs to the multi antimicrobial extrusion (MATE) (TC 2.A.66.1) family. MepA subfamily.</text>
</comment>
<feature type="transmembrane region" description="Helical" evidence="10">
    <location>
        <begin position="239"/>
        <end position="261"/>
    </location>
</feature>
<feature type="transmembrane region" description="Helical" evidence="10">
    <location>
        <begin position="315"/>
        <end position="335"/>
    </location>
</feature>
<evidence type="ECO:0000256" key="5">
    <source>
        <dbReference type="ARBA" id="ARBA00022475"/>
    </source>
</evidence>
<keyword evidence="5" id="KW-1003">Cell membrane</keyword>
<keyword evidence="9" id="KW-0046">Antibiotic resistance</keyword>
<keyword evidence="8 10" id="KW-0472">Membrane</keyword>
<dbReference type="CDD" id="cd13143">
    <property type="entry name" value="MATE_MepA_like"/>
    <property type="match status" value="1"/>
</dbReference>
<evidence type="ECO:0000256" key="6">
    <source>
        <dbReference type="ARBA" id="ARBA00022692"/>
    </source>
</evidence>
<feature type="transmembrane region" description="Helical" evidence="10">
    <location>
        <begin position="55"/>
        <end position="81"/>
    </location>
</feature>
<feature type="transmembrane region" description="Helical" evidence="10">
    <location>
        <begin position="273"/>
        <end position="294"/>
    </location>
</feature>
<evidence type="ECO:0000313" key="12">
    <source>
        <dbReference type="Proteomes" id="UP001144612"/>
    </source>
</evidence>
<dbReference type="InterPro" id="IPR045070">
    <property type="entry name" value="MATE_MepA-like"/>
</dbReference>
<gene>
    <name evidence="11" type="ORF">OW729_07520</name>
</gene>
<evidence type="ECO:0000256" key="4">
    <source>
        <dbReference type="ARBA" id="ARBA00022448"/>
    </source>
</evidence>
<dbReference type="Pfam" id="PF01554">
    <property type="entry name" value="MatE"/>
    <property type="match status" value="2"/>
</dbReference>
<feature type="transmembrane region" description="Helical" evidence="10">
    <location>
        <begin position="392"/>
        <end position="411"/>
    </location>
</feature>
<reference evidence="11" key="1">
    <citation type="submission" date="2022-12" db="EMBL/GenBank/DDBJ databases">
        <title>Clostridium sp. nov., isolated from industrial wastewater.</title>
        <authorList>
            <person name="Jiayan W."/>
        </authorList>
    </citation>
    <scope>NUCLEOTIDE SEQUENCE</scope>
    <source>
        <strain evidence="11">ZC22-4</strain>
    </source>
</reference>
<organism evidence="11 12">
    <name type="scientific">Clostridium brassicae</name>
    <dbReference type="NCBI Taxonomy" id="2999072"/>
    <lineage>
        <taxon>Bacteria</taxon>
        <taxon>Bacillati</taxon>
        <taxon>Bacillota</taxon>
        <taxon>Clostridia</taxon>
        <taxon>Eubacteriales</taxon>
        <taxon>Clostridiaceae</taxon>
        <taxon>Clostridium</taxon>
    </lineage>
</organism>
<keyword evidence="4" id="KW-0813">Transport</keyword>
<dbReference type="InterPro" id="IPR002528">
    <property type="entry name" value="MATE_fam"/>
</dbReference>
<dbReference type="PIRSF" id="PIRSF006603">
    <property type="entry name" value="DinF"/>
    <property type="match status" value="1"/>
</dbReference>
<feature type="transmembrane region" description="Helical" evidence="10">
    <location>
        <begin position="197"/>
        <end position="218"/>
    </location>
</feature>
<sequence>MNNRTKLLTESPFKLMISLSIPAVLGMLVVGLYNLMDAVFAGQLIGSTAMGAISISYPFTLINSGVATLIGVGSASVLSRAIGKKDKKTIDSIMGNLIMVVSILSLIITVAGIIFTKQILSVTGAEGEILNSAIRYLRIIFIGSIFVNLFQSANMVMRGEGALKQSMMIVGSGAVLNIILDPILISIFNKINMGIEGAAYATIISQFIQAVITLMYFIRKSENLKINKIKLDINILPEIFAVGLSAMLMQVMTLLYQTFIFNSAAKYGGGTSQILLGAALRVQTFAFIPLWGISQGFQPVAGTNYGAGKYDRVKTMTLVFIASALVLSLVFYLPVEIAPGAVLSLFIKEPDIIQQGVSNFRIMFSTYIFLGIFIMVVTLFQSLGKAKKASIVVLLRQVILFIPLIMTLPKWMGIKGIWMAIGLNDGILVLITVCMMMFEFKSLSSKTNTEANAEVV</sequence>
<proteinExistence type="inferred from homology"/>
<evidence type="ECO:0000313" key="11">
    <source>
        <dbReference type="EMBL" id="MCY6958450.1"/>
    </source>
</evidence>
<keyword evidence="12" id="KW-1185">Reference proteome</keyword>
<protein>
    <recommendedName>
        <fullName evidence="3">Multidrug export protein MepA</fullName>
    </recommendedName>
</protein>
<keyword evidence="6 10" id="KW-0812">Transmembrane</keyword>
<feature type="transmembrane region" description="Helical" evidence="10">
    <location>
        <begin position="136"/>
        <end position="157"/>
    </location>
</feature>
<feature type="transmembrane region" description="Helical" evidence="10">
    <location>
        <begin position="360"/>
        <end position="380"/>
    </location>
</feature>